<name>A0A2R5GZM4_9STRA</name>
<protein>
    <submittedName>
        <fullName evidence="4">NACHT, LRR and PYD domains-containing protein 3</fullName>
    </submittedName>
</protein>
<evidence type="ECO:0000313" key="4">
    <source>
        <dbReference type="EMBL" id="GBG34223.1"/>
    </source>
</evidence>
<sequence length="468" mass="48219">MAWGQQRRGVDDLVAKLRANETGPALLVMSMRKVDESGLCALADALAENSSLEELLCSGHSVSEDAAKRLGQALRQNSTLKRLSVGCAQFGDAELAALLDAWENSTLEALDLEFKSLTAGGMPHLGSVLAQPSHALQDLRLGRNDLGDGGVAALAQGLRNGPLFLRNLELNSSGLGVEGCRALGKALRGSSAAQGSLRLILSDNPAIGDAGARALVGDEAAEDKDDAQHSASSASSSEVSSLSSVCELHVDACGLGAEGFASIIAASDRVGSCFHALRILAVGRNEIKEVSSVTASICATQLDGLDLRANKMGLSGLAAFGAALSKSSQTDSDAAPRLQRLNLTSIGVSVVEDPTGAGNEDFRAAVGDLLQGVSLKELRLMGNALGNDGVAILADLLRENATLETLGIGGVGLTREGAEALKTPLQENSTLRTLELGGNDLGDGKTLVDDFRAARPDLVVALDGQQQP</sequence>
<dbReference type="AlphaFoldDB" id="A0A2R5GZM4"/>
<dbReference type="GO" id="GO:0005737">
    <property type="term" value="C:cytoplasm"/>
    <property type="evidence" value="ECO:0007669"/>
    <property type="project" value="TreeGrafter"/>
</dbReference>
<dbReference type="PANTHER" id="PTHR45690:SF19">
    <property type="entry name" value="NACHT, LRR AND PYD DOMAINS-CONTAINING PROTEIN 3"/>
    <property type="match status" value="1"/>
</dbReference>
<comment type="subcellular location">
    <subcellularLocation>
        <location evidence="1">Cytoplasm</location>
    </subcellularLocation>
</comment>
<dbReference type="InterPro" id="IPR032675">
    <property type="entry name" value="LRR_dom_sf"/>
</dbReference>
<dbReference type="Gene3D" id="3.80.10.10">
    <property type="entry name" value="Ribonuclease Inhibitor"/>
    <property type="match status" value="3"/>
</dbReference>
<proteinExistence type="predicted"/>
<keyword evidence="2" id="KW-0963">Cytoplasm</keyword>
<dbReference type="InterPro" id="IPR050637">
    <property type="entry name" value="NLRP_innate_immun_reg"/>
</dbReference>
<evidence type="ECO:0000256" key="3">
    <source>
        <dbReference type="ARBA" id="ARBA00022737"/>
    </source>
</evidence>
<dbReference type="Pfam" id="PF13516">
    <property type="entry name" value="LRR_6"/>
    <property type="match status" value="4"/>
</dbReference>
<organism evidence="4 5">
    <name type="scientific">Hondaea fermentalgiana</name>
    <dbReference type="NCBI Taxonomy" id="2315210"/>
    <lineage>
        <taxon>Eukaryota</taxon>
        <taxon>Sar</taxon>
        <taxon>Stramenopiles</taxon>
        <taxon>Bigyra</taxon>
        <taxon>Labyrinthulomycetes</taxon>
        <taxon>Thraustochytrida</taxon>
        <taxon>Thraustochytriidae</taxon>
        <taxon>Hondaea</taxon>
    </lineage>
</organism>
<keyword evidence="5" id="KW-1185">Reference proteome</keyword>
<dbReference type="InterPro" id="IPR001611">
    <property type="entry name" value="Leu-rich_rpt"/>
</dbReference>
<accession>A0A2R5GZM4</accession>
<evidence type="ECO:0000313" key="5">
    <source>
        <dbReference type="Proteomes" id="UP000241890"/>
    </source>
</evidence>
<evidence type="ECO:0000256" key="2">
    <source>
        <dbReference type="ARBA" id="ARBA00022490"/>
    </source>
</evidence>
<dbReference type="PANTHER" id="PTHR45690">
    <property type="entry name" value="NACHT, LRR AND PYD DOMAINS-CONTAINING PROTEIN 12"/>
    <property type="match status" value="1"/>
</dbReference>
<dbReference type="OrthoDB" id="6500038at2759"/>
<dbReference type="InParanoid" id="A0A2R5GZM4"/>
<gene>
    <name evidence="4" type="ORF">FCC1311_104472</name>
</gene>
<dbReference type="SUPFAM" id="SSF52047">
    <property type="entry name" value="RNI-like"/>
    <property type="match status" value="1"/>
</dbReference>
<dbReference type="EMBL" id="BEYU01000184">
    <property type="protein sequence ID" value="GBG34223.1"/>
    <property type="molecule type" value="Genomic_DNA"/>
</dbReference>
<evidence type="ECO:0000256" key="1">
    <source>
        <dbReference type="ARBA" id="ARBA00004496"/>
    </source>
</evidence>
<keyword evidence="3" id="KW-0677">Repeat</keyword>
<dbReference type="Proteomes" id="UP000241890">
    <property type="component" value="Unassembled WGS sequence"/>
</dbReference>
<reference evidence="4 5" key="1">
    <citation type="submission" date="2017-12" db="EMBL/GenBank/DDBJ databases">
        <title>Sequencing, de novo assembly and annotation of complete genome of a new Thraustochytrid species, strain FCC1311.</title>
        <authorList>
            <person name="Sedici K."/>
            <person name="Godart F."/>
            <person name="Aiese Cigliano R."/>
            <person name="Sanseverino W."/>
            <person name="Barakat M."/>
            <person name="Ortet P."/>
            <person name="Marechal E."/>
            <person name="Cagnac O."/>
            <person name="Amato A."/>
        </authorList>
    </citation>
    <scope>NUCLEOTIDE SEQUENCE [LARGE SCALE GENOMIC DNA]</scope>
</reference>
<dbReference type="SMART" id="SM00368">
    <property type="entry name" value="LRR_RI"/>
    <property type="match status" value="9"/>
</dbReference>
<comment type="caution">
    <text evidence="4">The sequence shown here is derived from an EMBL/GenBank/DDBJ whole genome shotgun (WGS) entry which is preliminary data.</text>
</comment>